<accession>A0ABD5Q7U6</accession>
<dbReference type="Pfam" id="PF03243">
    <property type="entry name" value="MerB"/>
    <property type="match status" value="1"/>
</dbReference>
<keyword evidence="1" id="KW-0456">Lyase</keyword>
<name>A0ABD5Q7U6_9EURY</name>
<proteinExistence type="predicted"/>
<dbReference type="Proteomes" id="UP001595945">
    <property type="component" value="Unassembled WGS sequence"/>
</dbReference>
<reference evidence="1 2" key="1">
    <citation type="journal article" date="2019" name="Int. J. Syst. Evol. Microbiol.">
        <title>The Global Catalogue of Microorganisms (GCM) 10K type strain sequencing project: providing services to taxonomists for standard genome sequencing and annotation.</title>
        <authorList>
            <consortium name="The Broad Institute Genomics Platform"/>
            <consortium name="The Broad Institute Genome Sequencing Center for Infectious Disease"/>
            <person name="Wu L."/>
            <person name="Ma J."/>
        </authorList>
    </citation>
    <scope>NUCLEOTIDE SEQUENCE [LARGE SCALE GENOMIC DNA]</scope>
    <source>
        <strain evidence="1 2">XZYJ18</strain>
    </source>
</reference>
<sequence length="202" mass="22368">MGTEPQTDDRIDLPPDFADHLAAVGNFETPPETMDDYWARFAEQLAASDQTIEPEDLYTENPTRHEVRVNDHIRYSPCILDALGAAVMEDQDPVTVRSVDPVTGTPVTFTVDDGTVDVTPEEAVITFGIAATIPELEDSDETIFSWMLQAETPSLTNTFCQYINAFESADTYEQWAAETDGETVPFQPAAVGTLVRRYVVLD</sequence>
<gene>
    <name evidence="1" type="primary">merB</name>
    <name evidence="1" type="ORF">ACFO9K_21135</name>
</gene>
<dbReference type="RefSeq" id="WP_253521725.1">
    <property type="nucleotide sequence ID" value="NZ_CP100403.1"/>
</dbReference>
<dbReference type="SUPFAM" id="SSF160387">
    <property type="entry name" value="NosL/MerB-like"/>
    <property type="match status" value="1"/>
</dbReference>
<comment type="caution">
    <text evidence="1">The sequence shown here is derived from an EMBL/GenBank/DDBJ whole genome shotgun (WGS) entry which is preliminary data.</text>
</comment>
<dbReference type="Gene3D" id="3.30.450.410">
    <property type="match status" value="1"/>
</dbReference>
<evidence type="ECO:0000313" key="1">
    <source>
        <dbReference type="EMBL" id="MFC4826763.1"/>
    </source>
</evidence>
<dbReference type="AlphaFoldDB" id="A0ABD5Q7U6"/>
<dbReference type="EMBL" id="JBHSHT010000003">
    <property type="protein sequence ID" value="MFC4826763.1"/>
    <property type="molecule type" value="Genomic_DNA"/>
</dbReference>
<evidence type="ECO:0000313" key="2">
    <source>
        <dbReference type="Proteomes" id="UP001595945"/>
    </source>
</evidence>
<dbReference type="EC" id="4.99.1.2" evidence="1"/>
<dbReference type="GO" id="GO:0018836">
    <property type="term" value="F:alkylmercury lyase activity"/>
    <property type="evidence" value="ECO:0007669"/>
    <property type="project" value="UniProtKB-EC"/>
</dbReference>
<dbReference type="InterPro" id="IPR004927">
    <property type="entry name" value="MerB"/>
</dbReference>
<dbReference type="InterPro" id="IPR053717">
    <property type="entry name" value="MerB_lyase_sf"/>
</dbReference>
<organism evidence="1 2">
    <name type="scientific">Halorussus aquaticus</name>
    <dbReference type="NCBI Taxonomy" id="2953748"/>
    <lineage>
        <taxon>Archaea</taxon>
        <taxon>Methanobacteriati</taxon>
        <taxon>Methanobacteriota</taxon>
        <taxon>Stenosarchaea group</taxon>
        <taxon>Halobacteria</taxon>
        <taxon>Halobacteriales</taxon>
        <taxon>Haladaptataceae</taxon>
        <taxon>Halorussus</taxon>
    </lineage>
</organism>
<protein>
    <submittedName>
        <fullName evidence="1">Organomercurial lyase</fullName>
        <ecNumber evidence="1">4.99.1.2</ecNumber>
    </submittedName>
</protein>
<dbReference type="GeneID" id="73015299"/>
<keyword evidence="2" id="KW-1185">Reference proteome</keyword>